<dbReference type="EMBL" id="JALXSQ010000006">
    <property type="protein sequence ID" value="MCT2042236.1"/>
    <property type="molecule type" value="Genomic_DNA"/>
</dbReference>
<evidence type="ECO:0000313" key="2">
    <source>
        <dbReference type="Proteomes" id="UP001525379"/>
    </source>
</evidence>
<sequence>MLSKTVEQTFEGFGSFVTQLAFAWIDAPTPGLSTGGVPEESSSLPKSVVTLLEQVEWVGYAVTIGALLIVACRISRAAHSCGPYSGLTDTSTMVLVS</sequence>
<keyword evidence="2" id="KW-1185">Reference proteome</keyword>
<organism evidence="1 2">
    <name type="scientific">Pseudoclavibacter albus</name>
    <dbReference type="NCBI Taxonomy" id="272241"/>
    <lineage>
        <taxon>Bacteria</taxon>
        <taxon>Bacillati</taxon>
        <taxon>Actinomycetota</taxon>
        <taxon>Actinomycetes</taxon>
        <taxon>Micrococcales</taxon>
        <taxon>Microbacteriaceae</taxon>
        <taxon>Pseudoclavibacter</taxon>
    </lineage>
</organism>
<dbReference type="Proteomes" id="UP001525379">
    <property type="component" value="Unassembled WGS sequence"/>
</dbReference>
<name>A0ABT2HVA0_9MICO</name>
<dbReference type="RefSeq" id="WP_260103838.1">
    <property type="nucleotide sequence ID" value="NZ_JALXSQ010000006.1"/>
</dbReference>
<evidence type="ECO:0000313" key="1">
    <source>
        <dbReference type="EMBL" id="MCT2042236.1"/>
    </source>
</evidence>
<accession>A0ABT2HVA0</accession>
<protein>
    <submittedName>
        <fullName evidence="1">Uncharacterized protein</fullName>
    </submittedName>
</protein>
<reference evidence="1 2" key="1">
    <citation type="submission" date="2022-04" db="EMBL/GenBank/DDBJ databases">
        <title>Human microbiome associated bacterial genomes.</title>
        <authorList>
            <person name="Sandstrom S."/>
            <person name="Salamzade R."/>
            <person name="Kalan L.R."/>
        </authorList>
    </citation>
    <scope>NUCLEOTIDE SEQUENCE [LARGE SCALE GENOMIC DNA]</scope>
    <source>
        <strain evidence="2">p3-SID1799</strain>
    </source>
</reference>
<comment type="caution">
    <text evidence="1">The sequence shown here is derived from an EMBL/GenBank/DDBJ whole genome shotgun (WGS) entry which is preliminary data.</text>
</comment>
<proteinExistence type="predicted"/>
<gene>
    <name evidence="1" type="ORF">M3D15_02610</name>
</gene>